<reference evidence="2" key="1">
    <citation type="journal article" date="2018" name="Gigascience">
        <title>Genome assembly of the Pink Ipe (Handroanthus impetiginosus, Bignoniaceae), a highly valued, ecologically keystone Neotropical timber forest tree.</title>
        <authorList>
            <person name="Silva-Junior O.B."/>
            <person name="Grattapaglia D."/>
            <person name="Novaes E."/>
            <person name="Collevatti R.G."/>
        </authorList>
    </citation>
    <scope>NUCLEOTIDE SEQUENCE [LARGE SCALE GENOMIC DNA]</scope>
    <source>
        <strain evidence="2">cv. UFG-1</strain>
    </source>
</reference>
<protein>
    <submittedName>
        <fullName evidence="1">Uncharacterized protein</fullName>
    </submittedName>
</protein>
<evidence type="ECO:0000313" key="1">
    <source>
        <dbReference type="EMBL" id="PIN17769.1"/>
    </source>
</evidence>
<comment type="caution">
    <text evidence="1">The sequence shown here is derived from an EMBL/GenBank/DDBJ whole genome shotgun (WGS) entry which is preliminary data.</text>
</comment>
<keyword evidence="2" id="KW-1185">Reference proteome</keyword>
<name>A0A2G9HJR9_9LAMI</name>
<organism evidence="1 2">
    <name type="scientific">Handroanthus impetiginosus</name>
    <dbReference type="NCBI Taxonomy" id="429701"/>
    <lineage>
        <taxon>Eukaryota</taxon>
        <taxon>Viridiplantae</taxon>
        <taxon>Streptophyta</taxon>
        <taxon>Embryophyta</taxon>
        <taxon>Tracheophyta</taxon>
        <taxon>Spermatophyta</taxon>
        <taxon>Magnoliopsida</taxon>
        <taxon>eudicotyledons</taxon>
        <taxon>Gunneridae</taxon>
        <taxon>Pentapetalae</taxon>
        <taxon>asterids</taxon>
        <taxon>lamiids</taxon>
        <taxon>Lamiales</taxon>
        <taxon>Bignoniaceae</taxon>
        <taxon>Crescentiina</taxon>
        <taxon>Tabebuia alliance</taxon>
        <taxon>Handroanthus</taxon>
    </lineage>
</organism>
<accession>A0A2G9HJR9</accession>
<evidence type="ECO:0000313" key="2">
    <source>
        <dbReference type="Proteomes" id="UP000231279"/>
    </source>
</evidence>
<dbReference type="Proteomes" id="UP000231279">
    <property type="component" value="Unassembled WGS sequence"/>
</dbReference>
<sequence>MGHPNNSRRNDKQQKLPPIIRRRGHGSYFFGRHLRLPDYHPFTAPHSVNLIKGRLQNMVQPPKHRGN</sequence>
<gene>
    <name evidence="1" type="ORF">CDL12_09567</name>
</gene>
<proteinExistence type="predicted"/>
<dbReference type="AlphaFoldDB" id="A0A2G9HJR9"/>
<dbReference type="EMBL" id="NKXS01001610">
    <property type="protein sequence ID" value="PIN17769.1"/>
    <property type="molecule type" value="Genomic_DNA"/>
</dbReference>